<accession>A0A1Z8B4Y3</accession>
<dbReference type="AlphaFoldDB" id="A0A1Z8B4Y3"/>
<evidence type="ECO:0008006" key="5">
    <source>
        <dbReference type="Google" id="ProtNLM"/>
    </source>
</evidence>
<feature type="region of interest" description="Disordered" evidence="1">
    <location>
        <begin position="30"/>
        <end position="64"/>
    </location>
</feature>
<dbReference type="Proteomes" id="UP000196102">
    <property type="component" value="Unassembled WGS sequence"/>
</dbReference>
<sequence length="64" mass="6944">MKITTSQKAAMSILSLLFAFSILAFQHHENSVQSSNSDSVKNTTVVKKNINSSSSSNNTKQVGR</sequence>
<dbReference type="RefSeq" id="WP_303686303.1">
    <property type="nucleotide sequence ID" value="NZ_CAJXYO010000003.1"/>
</dbReference>
<feature type="compositionally biased region" description="Polar residues" evidence="1">
    <location>
        <begin position="31"/>
        <end position="50"/>
    </location>
</feature>
<evidence type="ECO:0000313" key="4">
    <source>
        <dbReference type="Proteomes" id="UP000196102"/>
    </source>
</evidence>
<proteinExistence type="predicted"/>
<reference evidence="4" key="1">
    <citation type="journal article" date="2017" name="Proc. Natl. Acad. Sci. U.S.A.">
        <title>Simulation of Deepwater Horizon oil plume reveals substrate specialization within a complex community of hydrocarbon-degraders.</title>
        <authorList>
            <person name="Hu P."/>
            <person name="Dubinsky E.A."/>
            <person name="Probst A.J."/>
            <person name="Wang J."/>
            <person name="Sieber C.M.K."/>
            <person name="Tom L.M."/>
            <person name="Gardinali P."/>
            <person name="Banfield J.F."/>
            <person name="Atlas R.M."/>
            <person name="Andersen G.L."/>
        </authorList>
    </citation>
    <scope>NUCLEOTIDE SEQUENCE [LARGE SCALE GENOMIC DNA]</scope>
</reference>
<evidence type="ECO:0000256" key="1">
    <source>
        <dbReference type="SAM" id="MobiDB-lite"/>
    </source>
</evidence>
<feature type="chain" id="PRO_5013006923" description="Secreted protein" evidence="2">
    <location>
        <begin position="25"/>
        <end position="64"/>
    </location>
</feature>
<name>A0A1Z8B4Y3_9FLAO</name>
<feature type="signal peptide" evidence="2">
    <location>
        <begin position="1"/>
        <end position="24"/>
    </location>
</feature>
<keyword evidence="2" id="KW-0732">Signal</keyword>
<evidence type="ECO:0000313" key="3">
    <source>
        <dbReference type="EMBL" id="OUS17498.1"/>
    </source>
</evidence>
<comment type="caution">
    <text evidence="3">The sequence shown here is derived from an EMBL/GenBank/DDBJ whole genome shotgun (WGS) entry which is preliminary data.</text>
</comment>
<dbReference type="EMBL" id="MAAX01000079">
    <property type="protein sequence ID" value="OUS17498.1"/>
    <property type="molecule type" value="Genomic_DNA"/>
</dbReference>
<evidence type="ECO:0000256" key="2">
    <source>
        <dbReference type="SAM" id="SignalP"/>
    </source>
</evidence>
<organism evidence="3 4">
    <name type="scientific">Nonlabens dokdonensis</name>
    <dbReference type="NCBI Taxonomy" id="328515"/>
    <lineage>
        <taxon>Bacteria</taxon>
        <taxon>Pseudomonadati</taxon>
        <taxon>Bacteroidota</taxon>
        <taxon>Flavobacteriia</taxon>
        <taxon>Flavobacteriales</taxon>
        <taxon>Flavobacteriaceae</taxon>
        <taxon>Nonlabens</taxon>
    </lineage>
</organism>
<protein>
    <recommendedName>
        <fullName evidence="5">Secreted protein</fullName>
    </recommendedName>
</protein>
<gene>
    <name evidence="3" type="ORF">A9Q93_05025</name>
</gene>